<evidence type="ECO:0000256" key="3">
    <source>
        <dbReference type="ARBA" id="ARBA00022801"/>
    </source>
</evidence>
<dbReference type="OrthoDB" id="152963at2"/>
<dbReference type="InterPro" id="IPR020891">
    <property type="entry name" value="UPF0758_CS"/>
</dbReference>
<proteinExistence type="predicted"/>
<organism evidence="7 8">
    <name type="scientific">Allopontixanthobacter confluentis</name>
    <dbReference type="NCBI Taxonomy" id="1849021"/>
    <lineage>
        <taxon>Bacteria</taxon>
        <taxon>Pseudomonadati</taxon>
        <taxon>Pseudomonadota</taxon>
        <taxon>Alphaproteobacteria</taxon>
        <taxon>Sphingomonadales</taxon>
        <taxon>Erythrobacteraceae</taxon>
        <taxon>Allopontixanthobacter</taxon>
    </lineage>
</organism>
<reference evidence="7 8" key="1">
    <citation type="submission" date="2019-12" db="EMBL/GenBank/DDBJ databases">
        <title>Genomic-based taxomic classification of the family Erythrobacteraceae.</title>
        <authorList>
            <person name="Xu L."/>
        </authorList>
    </citation>
    <scope>NUCLEOTIDE SEQUENCE [LARGE SCALE GENOMIC DNA]</scope>
    <source>
        <strain evidence="7 8">KCTC 52259</strain>
    </source>
</reference>
<keyword evidence="4" id="KW-0862">Zinc</keyword>
<dbReference type="Pfam" id="PF04002">
    <property type="entry name" value="RadC"/>
    <property type="match status" value="1"/>
</dbReference>
<evidence type="ECO:0000256" key="2">
    <source>
        <dbReference type="ARBA" id="ARBA00022723"/>
    </source>
</evidence>
<feature type="domain" description="MPN" evidence="6">
    <location>
        <begin position="1"/>
        <end position="123"/>
    </location>
</feature>
<evidence type="ECO:0000313" key="7">
    <source>
        <dbReference type="EMBL" id="MXP15629.1"/>
    </source>
</evidence>
<sequence length="123" mass="13647">MPLADPRFLTFVRSHFENAREERLHVTYLDSAGHYLADETLATGLTHCAATRARTLFAKAMAADAKGFILAHNHPSGICRPSEDDIRSTDRVRHLAAALDIPLIDHLIVTTAHIYSMQSGRLL</sequence>
<protein>
    <submittedName>
        <fullName evidence="7">DNA repair protein</fullName>
    </submittedName>
</protein>
<name>A0A6L7GI72_9SPHN</name>
<evidence type="ECO:0000313" key="8">
    <source>
        <dbReference type="Proteomes" id="UP000473531"/>
    </source>
</evidence>
<dbReference type="GO" id="GO:0006508">
    <property type="term" value="P:proteolysis"/>
    <property type="evidence" value="ECO:0007669"/>
    <property type="project" value="UniProtKB-KW"/>
</dbReference>
<dbReference type="GO" id="GO:0046872">
    <property type="term" value="F:metal ion binding"/>
    <property type="evidence" value="ECO:0007669"/>
    <property type="project" value="UniProtKB-KW"/>
</dbReference>
<dbReference type="PANTHER" id="PTHR30471:SF3">
    <property type="entry name" value="UPF0758 PROTEIN YEES-RELATED"/>
    <property type="match status" value="1"/>
</dbReference>
<dbReference type="RefSeq" id="WP_160602122.1">
    <property type="nucleotide sequence ID" value="NZ_WTYU01000002.1"/>
</dbReference>
<keyword evidence="3" id="KW-0378">Hydrolase</keyword>
<evidence type="ECO:0000259" key="6">
    <source>
        <dbReference type="PROSITE" id="PS50249"/>
    </source>
</evidence>
<dbReference type="Proteomes" id="UP000473531">
    <property type="component" value="Unassembled WGS sequence"/>
</dbReference>
<dbReference type="InterPro" id="IPR037518">
    <property type="entry name" value="MPN"/>
</dbReference>
<dbReference type="EMBL" id="WTYU01000002">
    <property type="protein sequence ID" value="MXP15629.1"/>
    <property type="molecule type" value="Genomic_DNA"/>
</dbReference>
<evidence type="ECO:0000256" key="4">
    <source>
        <dbReference type="ARBA" id="ARBA00022833"/>
    </source>
</evidence>
<dbReference type="PROSITE" id="PS50249">
    <property type="entry name" value="MPN"/>
    <property type="match status" value="1"/>
</dbReference>
<keyword evidence="8" id="KW-1185">Reference proteome</keyword>
<dbReference type="PANTHER" id="PTHR30471">
    <property type="entry name" value="DNA REPAIR PROTEIN RADC"/>
    <property type="match status" value="1"/>
</dbReference>
<keyword evidence="5" id="KW-0482">Metalloprotease</keyword>
<accession>A0A6L7GI72</accession>
<dbReference type="InterPro" id="IPR025657">
    <property type="entry name" value="RadC_JAB"/>
</dbReference>
<dbReference type="AlphaFoldDB" id="A0A6L7GI72"/>
<comment type="caution">
    <text evidence="7">The sequence shown here is derived from an EMBL/GenBank/DDBJ whole genome shotgun (WGS) entry which is preliminary data.</text>
</comment>
<evidence type="ECO:0000256" key="5">
    <source>
        <dbReference type="ARBA" id="ARBA00023049"/>
    </source>
</evidence>
<dbReference type="GO" id="GO:0008237">
    <property type="term" value="F:metallopeptidase activity"/>
    <property type="evidence" value="ECO:0007669"/>
    <property type="project" value="UniProtKB-KW"/>
</dbReference>
<evidence type="ECO:0000256" key="1">
    <source>
        <dbReference type="ARBA" id="ARBA00022670"/>
    </source>
</evidence>
<keyword evidence="2" id="KW-0479">Metal-binding</keyword>
<dbReference type="InterPro" id="IPR001405">
    <property type="entry name" value="UPF0758"/>
</dbReference>
<dbReference type="Gene3D" id="3.40.140.10">
    <property type="entry name" value="Cytidine Deaminase, domain 2"/>
    <property type="match status" value="1"/>
</dbReference>
<keyword evidence="1" id="KW-0645">Protease</keyword>
<gene>
    <name evidence="7" type="ORF">GRI44_12800</name>
</gene>
<dbReference type="PROSITE" id="PS01302">
    <property type="entry name" value="UPF0758"/>
    <property type="match status" value="1"/>
</dbReference>